<dbReference type="InterPro" id="IPR015424">
    <property type="entry name" value="PyrdxlP-dep_Trfase"/>
</dbReference>
<feature type="domain" description="Orn/Lys/Arg decarboxylase C-terminal" evidence="8">
    <location>
        <begin position="435"/>
        <end position="476"/>
    </location>
</feature>
<dbReference type="PANTHER" id="PTHR43277">
    <property type="entry name" value="ARGININE DECARBOXYLASE"/>
    <property type="match status" value="1"/>
</dbReference>
<feature type="domain" description="Orn/Lys/Arg decarboxylases family 1 pyridoxal-P attachment site" evidence="7">
    <location>
        <begin position="15"/>
        <end position="308"/>
    </location>
</feature>
<dbReference type="Pfam" id="PF01276">
    <property type="entry name" value="OKR_DC_1"/>
    <property type="match status" value="1"/>
</dbReference>
<evidence type="ECO:0000256" key="4">
    <source>
        <dbReference type="ARBA" id="ARBA00022898"/>
    </source>
</evidence>
<reference evidence="10" key="1">
    <citation type="journal article" date="2019" name="Int. J. Syst. Evol. Microbiol.">
        <title>The Global Catalogue of Microorganisms (GCM) 10K type strain sequencing project: providing services to taxonomists for standard genome sequencing and annotation.</title>
        <authorList>
            <consortium name="The Broad Institute Genomics Platform"/>
            <consortium name="The Broad Institute Genome Sequencing Center for Infectious Disease"/>
            <person name="Wu L."/>
            <person name="Ma J."/>
        </authorList>
    </citation>
    <scope>NUCLEOTIDE SEQUENCE [LARGE SCALE GENOMIC DNA]</scope>
    <source>
        <strain evidence="10">JCM 18657</strain>
    </source>
</reference>
<evidence type="ECO:0000313" key="9">
    <source>
        <dbReference type="EMBL" id="MFC7751419.1"/>
    </source>
</evidence>
<dbReference type="Gene3D" id="3.90.105.10">
    <property type="entry name" value="Molybdopterin biosynthesis moea protein, domain 2"/>
    <property type="match status" value="1"/>
</dbReference>
<name>A0ABW2V945_9BACL</name>
<keyword evidence="9" id="KW-0032">Aminotransferase</keyword>
<comment type="caution">
    <text evidence="9">The sequence shown here is derived from an EMBL/GenBank/DDBJ whole genome shotgun (WGS) entry which is preliminary data.</text>
</comment>
<keyword evidence="4" id="KW-0663">Pyridoxal phosphate</keyword>
<dbReference type="InterPro" id="IPR015421">
    <property type="entry name" value="PyrdxlP-dep_Trfase_major"/>
</dbReference>
<evidence type="ECO:0000313" key="10">
    <source>
        <dbReference type="Proteomes" id="UP001596528"/>
    </source>
</evidence>
<accession>A0ABW2V945</accession>
<evidence type="ECO:0000256" key="5">
    <source>
        <dbReference type="ARBA" id="ARBA00023239"/>
    </source>
</evidence>
<dbReference type="PANTHER" id="PTHR43277:SF3">
    <property type="entry name" value="DECARBOXYLASE, PUTATIVE-RELATED"/>
    <property type="match status" value="1"/>
</dbReference>
<dbReference type="InterPro" id="IPR052357">
    <property type="entry name" value="Orn_Lys_Arg_decarboxylase-I"/>
</dbReference>
<dbReference type="Proteomes" id="UP001596528">
    <property type="component" value="Unassembled WGS sequence"/>
</dbReference>
<dbReference type="InterPro" id="IPR008286">
    <property type="entry name" value="Prn/Lys/Arg_de-COase_C"/>
</dbReference>
<evidence type="ECO:0000259" key="7">
    <source>
        <dbReference type="Pfam" id="PF01276"/>
    </source>
</evidence>
<keyword evidence="10" id="KW-1185">Reference proteome</keyword>
<dbReference type="InterPro" id="IPR036633">
    <property type="entry name" value="Prn/Lys/Arg_de-COase_C_sf"/>
</dbReference>
<evidence type="ECO:0000256" key="1">
    <source>
        <dbReference type="ARBA" id="ARBA00001933"/>
    </source>
</evidence>
<comment type="similarity">
    <text evidence="2">Belongs to the Orn/Lys/Arg decarboxylase class-I family.</text>
</comment>
<evidence type="ECO:0000256" key="3">
    <source>
        <dbReference type="ARBA" id="ARBA00022793"/>
    </source>
</evidence>
<dbReference type="CDD" id="cd00615">
    <property type="entry name" value="Orn_deC_like"/>
    <property type="match status" value="1"/>
</dbReference>
<organism evidence="9 10">
    <name type="scientific">Paenibacillus thermoaerophilus</name>
    <dbReference type="NCBI Taxonomy" id="1215385"/>
    <lineage>
        <taxon>Bacteria</taxon>
        <taxon>Bacillati</taxon>
        <taxon>Bacillota</taxon>
        <taxon>Bacilli</taxon>
        <taxon>Bacillales</taxon>
        <taxon>Paenibacillaceae</taxon>
        <taxon>Paenibacillus</taxon>
    </lineage>
</organism>
<evidence type="ECO:0000256" key="2">
    <source>
        <dbReference type="ARBA" id="ARBA00010671"/>
    </source>
</evidence>
<dbReference type="SUPFAM" id="SSF55904">
    <property type="entry name" value="Ornithine decarboxylase C-terminal domain"/>
    <property type="match status" value="1"/>
</dbReference>
<dbReference type="Pfam" id="PF03711">
    <property type="entry name" value="OKR_DC_1_C"/>
    <property type="match status" value="1"/>
</dbReference>
<sequence>MTSAGSNPCGEVRAPLFERLRLHALNKASSYHVPGHKNGQGYKGTEAEQWFDDILRLDVTEIEGMDDLHRPEGEIAEAEKLAAAWFGAEETAFLVGGSTVGNLAMVLSVCGADDILIVQRNSHKSVLHALQLAGARAVFVEPRICSSSGLAGAVSAEDLRHALQLNPQAKGVLLTNPNYYGMGADLAKLADVVHEYGMPLLVDEAHGAHYGLHPDFPASAMQAGADAAVQSAHKMLNAMTMGAYLHLRGDRVPREAVRQLLRMLQTSSPSYPILASLDLARQMVQCQGERAFAAGLAAVGRVREWLQRPKNRFREAGNGPEGGACETKDPFKLTVYDARGEWDGFALMSRLGEFGCYAEMADPSHVLFAFSGANTDRDAERLIAALEAIAESEGEGKAASGQRAGRGGLPSVSTGRARVSEPTRLLSWRMAASGNRTVLVPLEDSVGRIAAEAVIPYPPGVPLALPGETIREEMRDELRRLWQSGCRFQGGFDASTGLIRVVDGSRL</sequence>
<feature type="region of interest" description="Disordered" evidence="6">
    <location>
        <begin position="394"/>
        <end position="416"/>
    </location>
</feature>
<gene>
    <name evidence="9" type="ORF">ACFQWB_15980</name>
</gene>
<comment type="cofactor">
    <cofactor evidence="1">
        <name>pyridoxal 5'-phosphate</name>
        <dbReference type="ChEBI" id="CHEBI:597326"/>
    </cofactor>
</comment>
<dbReference type="RefSeq" id="WP_138790357.1">
    <property type="nucleotide sequence ID" value="NZ_JBHTGQ010000042.1"/>
</dbReference>
<dbReference type="Gene3D" id="3.40.640.10">
    <property type="entry name" value="Type I PLP-dependent aspartate aminotransferase-like (Major domain)"/>
    <property type="match status" value="1"/>
</dbReference>
<keyword evidence="5" id="KW-0456">Lyase</keyword>
<proteinExistence type="inferred from homology"/>
<protein>
    <submittedName>
        <fullName evidence="9">Aminotransferase class I/II-fold pyridoxal phosphate-dependent enzyme</fullName>
    </submittedName>
</protein>
<dbReference type="GO" id="GO:0008483">
    <property type="term" value="F:transaminase activity"/>
    <property type="evidence" value="ECO:0007669"/>
    <property type="project" value="UniProtKB-KW"/>
</dbReference>
<dbReference type="SUPFAM" id="SSF53383">
    <property type="entry name" value="PLP-dependent transferases"/>
    <property type="match status" value="1"/>
</dbReference>
<keyword evidence="9" id="KW-0808">Transferase</keyword>
<evidence type="ECO:0000256" key="6">
    <source>
        <dbReference type="SAM" id="MobiDB-lite"/>
    </source>
</evidence>
<evidence type="ECO:0000259" key="8">
    <source>
        <dbReference type="Pfam" id="PF03711"/>
    </source>
</evidence>
<keyword evidence="3" id="KW-0210">Decarboxylase</keyword>
<dbReference type="EMBL" id="JBHTGQ010000042">
    <property type="protein sequence ID" value="MFC7751419.1"/>
    <property type="molecule type" value="Genomic_DNA"/>
</dbReference>
<dbReference type="InterPro" id="IPR000310">
    <property type="entry name" value="Orn/Lys/Arg_deCO2ase_major_dom"/>
</dbReference>